<accession>A0ABU1TI55</accession>
<dbReference type="SUPFAM" id="SSF48371">
    <property type="entry name" value="ARM repeat"/>
    <property type="match status" value="1"/>
</dbReference>
<dbReference type="InterPro" id="IPR016024">
    <property type="entry name" value="ARM-type_fold"/>
</dbReference>
<keyword evidence="2" id="KW-1185">Reference proteome</keyword>
<evidence type="ECO:0000313" key="2">
    <source>
        <dbReference type="Proteomes" id="UP001247620"/>
    </source>
</evidence>
<dbReference type="RefSeq" id="WP_310102296.1">
    <property type="nucleotide sequence ID" value="NZ_JAVDUU010000005.1"/>
</dbReference>
<dbReference type="Pfam" id="PF08713">
    <property type="entry name" value="DNA_alkylation"/>
    <property type="match status" value="1"/>
</dbReference>
<dbReference type="InterPro" id="IPR014825">
    <property type="entry name" value="DNA_alkylation"/>
</dbReference>
<dbReference type="CDD" id="cd06561">
    <property type="entry name" value="AlkD_like"/>
    <property type="match status" value="1"/>
</dbReference>
<name>A0ABU1TI55_9SPHI</name>
<dbReference type="PANTHER" id="PTHR41291">
    <property type="entry name" value="DNA ALKYLATION REPAIR PROTEIN"/>
    <property type="match status" value="1"/>
</dbReference>
<comment type="caution">
    <text evidence="1">The sequence shown here is derived from an EMBL/GenBank/DDBJ whole genome shotgun (WGS) entry which is preliminary data.</text>
</comment>
<dbReference type="Gene3D" id="1.25.10.90">
    <property type="match status" value="1"/>
</dbReference>
<sequence>MNVDEVIGFLKQKAEPAYLAGMKRFGIDTTHAIGVRLPELRKLARIIKKDHLLAIELWDTGLHEARMLASMIDDPACVTKDQIDNWTKDFNSWDLCDQVCGNLFDRTPFAIDKAIEFSARPEEFVKRAGFVLMAEYAVHHKTASNETLINLLPIIEREAWDNRNFVKKAANWALRQIGKRNDTLKVHALQTARNILKQNNKAAKWIATNALAELVDK</sequence>
<proteinExistence type="predicted"/>
<dbReference type="PANTHER" id="PTHR41291:SF1">
    <property type="entry name" value="DNA ALKYLATION REPAIR PROTEIN"/>
    <property type="match status" value="1"/>
</dbReference>
<gene>
    <name evidence="1" type="ORF">J2W55_004906</name>
</gene>
<protein>
    <submittedName>
        <fullName evidence="1">3-methyladenine DNA glycosylase AlkD</fullName>
    </submittedName>
</protein>
<dbReference type="EMBL" id="JAVDUU010000005">
    <property type="protein sequence ID" value="MDR6945038.1"/>
    <property type="molecule type" value="Genomic_DNA"/>
</dbReference>
<reference evidence="1 2" key="1">
    <citation type="submission" date="2023-07" db="EMBL/GenBank/DDBJ databases">
        <title>Sorghum-associated microbial communities from plants grown in Nebraska, USA.</title>
        <authorList>
            <person name="Schachtman D."/>
        </authorList>
    </citation>
    <scope>NUCLEOTIDE SEQUENCE [LARGE SCALE GENOMIC DNA]</scope>
    <source>
        <strain evidence="1 2">3262</strain>
    </source>
</reference>
<evidence type="ECO:0000313" key="1">
    <source>
        <dbReference type="EMBL" id="MDR6945038.1"/>
    </source>
</evidence>
<organism evidence="1 2">
    <name type="scientific">Mucilaginibacter pocheonensis</name>
    <dbReference type="NCBI Taxonomy" id="398050"/>
    <lineage>
        <taxon>Bacteria</taxon>
        <taxon>Pseudomonadati</taxon>
        <taxon>Bacteroidota</taxon>
        <taxon>Sphingobacteriia</taxon>
        <taxon>Sphingobacteriales</taxon>
        <taxon>Sphingobacteriaceae</taxon>
        <taxon>Mucilaginibacter</taxon>
    </lineage>
</organism>
<dbReference type="Proteomes" id="UP001247620">
    <property type="component" value="Unassembled WGS sequence"/>
</dbReference>